<evidence type="ECO:0000256" key="1">
    <source>
        <dbReference type="SAM" id="SignalP"/>
    </source>
</evidence>
<organism evidence="2">
    <name type="scientific">Hydrogenobacter sp</name>
    <dbReference type="NCBI Taxonomy" id="2152829"/>
    <lineage>
        <taxon>Bacteria</taxon>
        <taxon>Pseudomonadati</taxon>
        <taxon>Aquificota</taxon>
        <taxon>Aquificia</taxon>
        <taxon>Aquificales</taxon>
        <taxon>Aquificaceae</taxon>
        <taxon>Hydrogenobacter</taxon>
    </lineage>
</organism>
<keyword evidence="1" id="KW-0732">Signal</keyword>
<reference evidence="2" key="1">
    <citation type="journal article" date="2020" name="mSystems">
        <title>Genome- and Community-Level Interaction Insights into Carbon Utilization and Element Cycling Functions of Hydrothermarchaeota in Hydrothermal Sediment.</title>
        <authorList>
            <person name="Zhou Z."/>
            <person name="Liu Y."/>
            <person name="Xu W."/>
            <person name="Pan J."/>
            <person name="Luo Z.H."/>
            <person name="Li M."/>
        </authorList>
    </citation>
    <scope>NUCLEOTIDE SEQUENCE [LARGE SCALE GENOMIC DNA]</scope>
    <source>
        <strain evidence="2">SpSt-132</strain>
    </source>
</reference>
<name>A0A7C2Z788_9AQUI</name>
<comment type="caution">
    <text evidence="2">The sequence shown here is derived from an EMBL/GenBank/DDBJ whole genome shotgun (WGS) entry which is preliminary data.</text>
</comment>
<dbReference type="EMBL" id="DSFP01000080">
    <property type="protein sequence ID" value="HEW46884.1"/>
    <property type="molecule type" value="Genomic_DNA"/>
</dbReference>
<feature type="signal peptide" evidence="1">
    <location>
        <begin position="1"/>
        <end position="23"/>
    </location>
</feature>
<evidence type="ECO:0000313" key="2">
    <source>
        <dbReference type="EMBL" id="HEW46884.1"/>
    </source>
</evidence>
<protein>
    <submittedName>
        <fullName evidence="2">Uncharacterized protein</fullName>
    </submittedName>
</protein>
<dbReference type="AlphaFoldDB" id="A0A7C2Z788"/>
<sequence>MGLVKRCKALLLLILILSQVVLATGKEVHYLTLVDINTNKTKTVVLDIPIKNASASITDILYTKDGYILTGSIFEEDMPSTYGFVAKFNFKGKITWYKELGKKAKDSAFYRILKIDNRRFLLLGSVNGSYSPGETASGWVVVMDDNGKVLKDFDIKVAKVVRLTDGYILDKNKALIVGKIRRGNRYDINPNDGGFWGIIDLNSYNMEKSKIIDSGFWFDSINPTGKRSFLVWSENNIGEIILEGSFKWKLDLSSEMCPKIVSIQVKHDGYELLCKNLKLINIDQNGRIRHVKGIKADRTCILKFGIALDDGNLATLCENEKTKSLYVLKIYTDFAEGRALLNIGKRSNEVIYIRQGF</sequence>
<accession>A0A7C2Z788</accession>
<gene>
    <name evidence="2" type="ORF">ENO47_09555</name>
</gene>
<feature type="chain" id="PRO_5028437144" evidence="1">
    <location>
        <begin position="24"/>
        <end position="357"/>
    </location>
</feature>
<proteinExistence type="predicted"/>